<organism evidence="2 3">
    <name type="scientific">Kazachstania africana (strain ATCC 22294 / BCRC 22015 / CBS 2517 / CECT 1963 / NBRC 1671 / NRRL Y-8276)</name>
    <name type="common">Yeast</name>
    <name type="synonym">Kluyveromyces africanus</name>
    <dbReference type="NCBI Taxonomy" id="1071382"/>
    <lineage>
        <taxon>Eukaryota</taxon>
        <taxon>Fungi</taxon>
        <taxon>Dikarya</taxon>
        <taxon>Ascomycota</taxon>
        <taxon>Saccharomycotina</taxon>
        <taxon>Saccharomycetes</taxon>
        <taxon>Saccharomycetales</taxon>
        <taxon>Saccharomycetaceae</taxon>
        <taxon>Kazachstania</taxon>
    </lineage>
</organism>
<dbReference type="GO" id="GO:0044877">
    <property type="term" value="F:protein-containing complex binding"/>
    <property type="evidence" value="ECO:0007669"/>
    <property type="project" value="EnsemblFungi"/>
</dbReference>
<dbReference type="KEGG" id="kaf:KAFR_0D04790"/>
<dbReference type="GO" id="GO:0071035">
    <property type="term" value="P:nuclear polyadenylation-dependent rRNA catabolic process"/>
    <property type="evidence" value="ECO:0007669"/>
    <property type="project" value="EnsemblFungi"/>
</dbReference>
<feature type="compositionally biased region" description="Basic and acidic residues" evidence="1">
    <location>
        <begin position="136"/>
        <end position="145"/>
    </location>
</feature>
<dbReference type="HOGENOM" id="CLU_101423_1_0_1"/>
<dbReference type="GO" id="GO:0005634">
    <property type="term" value="C:nucleus"/>
    <property type="evidence" value="ECO:0007669"/>
    <property type="project" value="EnsemblFungi"/>
</dbReference>
<reference evidence="2 3" key="1">
    <citation type="journal article" date="2011" name="Proc. Natl. Acad. Sci. U.S.A.">
        <title>Evolutionary erosion of yeast sex chromosomes by mating-type switching accidents.</title>
        <authorList>
            <person name="Gordon J.L."/>
            <person name="Armisen D."/>
            <person name="Proux-Wera E."/>
            <person name="Oheigeartaigh S.S."/>
            <person name="Byrne K.P."/>
            <person name="Wolfe K.H."/>
        </authorList>
    </citation>
    <scope>NUCLEOTIDE SEQUENCE [LARGE SCALE GENOMIC DNA]</scope>
    <source>
        <strain evidence="3">ATCC 22294 / BCRC 22015 / CBS 2517 / CECT 1963 / NBRC 1671 / NRRL Y-8276</strain>
    </source>
</reference>
<dbReference type="RefSeq" id="XP_003957261.1">
    <property type="nucleotide sequence ID" value="XM_003957212.1"/>
</dbReference>
<dbReference type="GO" id="GO:0071039">
    <property type="term" value="P:nuclear polyadenylation-dependent CUT catabolic process"/>
    <property type="evidence" value="ECO:0007669"/>
    <property type="project" value="EnsemblFungi"/>
</dbReference>
<evidence type="ECO:0008006" key="4">
    <source>
        <dbReference type="Google" id="ProtNLM"/>
    </source>
</evidence>
<dbReference type="eggNOG" id="KOG4835">
    <property type="taxonomic scope" value="Eukaryota"/>
</dbReference>
<dbReference type="EMBL" id="HE650824">
    <property type="protein sequence ID" value="CCF58126.1"/>
    <property type="molecule type" value="Genomic_DNA"/>
</dbReference>
<dbReference type="GO" id="GO:0000973">
    <property type="term" value="P:post-transcriptional tethering of RNA polymerase II gene DNA at nuclear periphery"/>
    <property type="evidence" value="ECO:0007669"/>
    <property type="project" value="EnsemblFungi"/>
</dbReference>
<dbReference type="GO" id="GO:0000467">
    <property type="term" value="P:exonucleolytic trimming to generate mature 3'-end of 5.8S rRNA from tricistronic rRNA transcript (SSU-rRNA, 5.8S rRNA, LSU-rRNA)"/>
    <property type="evidence" value="ECO:0007669"/>
    <property type="project" value="EnsemblFungi"/>
</dbReference>
<feature type="compositionally biased region" description="Basic residues" evidence="1">
    <location>
        <begin position="152"/>
        <end position="164"/>
    </location>
</feature>
<dbReference type="FunCoup" id="H2AUS6">
    <property type="interactions" value="351"/>
</dbReference>
<dbReference type="GO" id="GO:0034476">
    <property type="term" value="P:U5 snRNA 3'-end processing"/>
    <property type="evidence" value="ECO:0007669"/>
    <property type="project" value="EnsemblFungi"/>
</dbReference>
<accession>H2AUS6</accession>
<sequence>MDQDIKAIKPYISHLKKQLALLKPQIDKLTKIKLDERLISTGSEMERLKLINTYLYVLNSLLFALAKLTGVKDVSMIMQELNRVKEHIDEEKAIESKLLNIRVKEQSTKDKVESEINNILNKPSISTKNFEKKNTHIKFENKDTKVSSAAKKITKPKRKNDRKQ</sequence>
<dbReference type="InParanoid" id="H2AUS6"/>
<protein>
    <recommendedName>
        <fullName evidence="4">Exosome complex protein</fullName>
    </recommendedName>
</protein>
<dbReference type="AlphaFoldDB" id="H2AUS6"/>
<dbReference type="Pfam" id="PF04000">
    <property type="entry name" value="Sas10_Utp3"/>
    <property type="match status" value="1"/>
</dbReference>
<dbReference type="OrthoDB" id="1421013at2759"/>
<dbReference type="GO" id="GO:0003725">
    <property type="term" value="F:double-stranded RNA binding"/>
    <property type="evidence" value="ECO:0007669"/>
    <property type="project" value="EnsemblFungi"/>
</dbReference>
<evidence type="ECO:0000313" key="2">
    <source>
        <dbReference type="EMBL" id="CCF58126.1"/>
    </source>
</evidence>
<dbReference type="GO" id="GO:0003690">
    <property type="term" value="F:double-stranded DNA binding"/>
    <property type="evidence" value="ECO:0007669"/>
    <property type="project" value="EnsemblFungi"/>
</dbReference>
<dbReference type="GO" id="GO:0071051">
    <property type="term" value="P:poly(A)-dependent snoRNA 3'-end processing"/>
    <property type="evidence" value="ECO:0007669"/>
    <property type="project" value="EnsemblFungi"/>
</dbReference>
<evidence type="ECO:0000313" key="3">
    <source>
        <dbReference type="Proteomes" id="UP000005220"/>
    </source>
</evidence>
<keyword evidence="3" id="KW-1185">Reference proteome</keyword>
<dbReference type="GeneID" id="13882529"/>
<dbReference type="InterPro" id="IPR007146">
    <property type="entry name" value="Sas10/Utp3/C1D"/>
</dbReference>
<feature type="region of interest" description="Disordered" evidence="1">
    <location>
        <begin position="136"/>
        <end position="164"/>
    </location>
</feature>
<evidence type="ECO:0000256" key="1">
    <source>
        <dbReference type="SAM" id="MobiDB-lite"/>
    </source>
</evidence>
<dbReference type="GO" id="GO:0071028">
    <property type="term" value="P:nuclear mRNA surveillance"/>
    <property type="evidence" value="ECO:0007669"/>
    <property type="project" value="EnsemblFungi"/>
</dbReference>
<dbReference type="STRING" id="1071382.H2AUS6"/>
<dbReference type="GO" id="GO:0030234">
    <property type="term" value="F:enzyme regulator activity"/>
    <property type="evidence" value="ECO:0007669"/>
    <property type="project" value="EnsemblFungi"/>
</dbReference>
<dbReference type="GO" id="GO:0034475">
    <property type="term" value="P:U4 snRNA 3'-end processing"/>
    <property type="evidence" value="ECO:0007669"/>
    <property type="project" value="EnsemblFungi"/>
</dbReference>
<dbReference type="Proteomes" id="UP000005220">
    <property type="component" value="Chromosome 4"/>
</dbReference>
<gene>
    <name evidence="2" type="primary">KAFR0D04790</name>
    <name evidence="2" type="ORF">KAFR_0D04790</name>
</gene>
<name>H2AUS6_KAZAF</name>
<proteinExistence type="predicted"/>